<dbReference type="Pfam" id="PF04760">
    <property type="entry name" value="IF2_N"/>
    <property type="match status" value="1"/>
</dbReference>
<evidence type="ECO:0000256" key="5">
    <source>
        <dbReference type="ARBA" id="ARBA00023163"/>
    </source>
</evidence>
<dbReference type="PROSITE" id="PS50110">
    <property type="entry name" value="RESPONSE_REGULATORY"/>
    <property type="match status" value="1"/>
</dbReference>
<evidence type="ECO:0000256" key="4">
    <source>
        <dbReference type="ARBA" id="ARBA00023125"/>
    </source>
</evidence>
<evidence type="ECO:0000259" key="7">
    <source>
        <dbReference type="PROSITE" id="PS50110"/>
    </source>
</evidence>
<dbReference type="InterPro" id="IPR039420">
    <property type="entry name" value="WalR-like"/>
</dbReference>
<keyword evidence="9" id="KW-1185">Reference proteome</keyword>
<proteinExistence type="predicted"/>
<dbReference type="SUPFAM" id="SSF52172">
    <property type="entry name" value="CheY-like"/>
    <property type="match status" value="1"/>
</dbReference>
<dbReference type="GO" id="GO:0000156">
    <property type="term" value="F:phosphorelay response regulator activity"/>
    <property type="evidence" value="ECO:0007669"/>
    <property type="project" value="TreeGrafter"/>
</dbReference>
<dbReference type="PANTHER" id="PTHR48111">
    <property type="entry name" value="REGULATOR OF RPOS"/>
    <property type="match status" value="1"/>
</dbReference>
<organism evidence="8 9">
    <name type="scientific">Nostoc minutum NIES-26</name>
    <dbReference type="NCBI Taxonomy" id="1844469"/>
    <lineage>
        <taxon>Bacteria</taxon>
        <taxon>Bacillati</taxon>
        <taxon>Cyanobacteriota</taxon>
        <taxon>Cyanophyceae</taxon>
        <taxon>Nostocales</taxon>
        <taxon>Nostocaceae</taxon>
        <taxon>Nostoc</taxon>
    </lineage>
</organism>
<keyword evidence="2" id="KW-0902">Two-component regulatory system</keyword>
<evidence type="ECO:0000256" key="2">
    <source>
        <dbReference type="ARBA" id="ARBA00023012"/>
    </source>
</evidence>
<dbReference type="GO" id="GO:0000976">
    <property type="term" value="F:transcription cis-regulatory region binding"/>
    <property type="evidence" value="ECO:0007669"/>
    <property type="project" value="TreeGrafter"/>
</dbReference>
<dbReference type="EMBL" id="LXQD01000012">
    <property type="protein sequence ID" value="RCJ42163.1"/>
    <property type="molecule type" value="Genomic_DNA"/>
</dbReference>
<dbReference type="SMART" id="SM00448">
    <property type="entry name" value="REC"/>
    <property type="match status" value="1"/>
</dbReference>
<dbReference type="InterPro" id="IPR001789">
    <property type="entry name" value="Sig_transdc_resp-reg_receiver"/>
</dbReference>
<dbReference type="CDD" id="cd16383">
    <property type="entry name" value="GUN4"/>
    <property type="match status" value="1"/>
</dbReference>
<evidence type="ECO:0000313" key="8">
    <source>
        <dbReference type="EMBL" id="RCJ42163.1"/>
    </source>
</evidence>
<gene>
    <name evidence="8" type="ORF">A6770_08090</name>
</gene>
<evidence type="ECO:0000256" key="6">
    <source>
        <dbReference type="PROSITE-ProRule" id="PRU00169"/>
    </source>
</evidence>
<dbReference type="Pfam" id="PF00072">
    <property type="entry name" value="Response_reg"/>
    <property type="match status" value="1"/>
</dbReference>
<dbReference type="Pfam" id="PF05419">
    <property type="entry name" value="GUN4"/>
    <property type="match status" value="1"/>
</dbReference>
<keyword evidence="5" id="KW-0804">Transcription</keyword>
<dbReference type="InterPro" id="IPR011006">
    <property type="entry name" value="CheY-like_superfamily"/>
</dbReference>
<dbReference type="GO" id="GO:0005829">
    <property type="term" value="C:cytosol"/>
    <property type="evidence" value="ECO:0007669"/>
    <property type="project" value="TreeGrafter"/>
</dbReference>
<dbReference type="AlphaFoldDB" id="A0A367S2E2"/>
<accession>A0A367S2E2</accession>
<sequence>MKPEVASRRIESFGQRFGEAHLYLAYHAAFPLALTPDLLYRLWANFQLDIHRHELKIPWLAVADLLLSSLCDEVGHELYEMDTAVRNALLKELKENPRFGEKRINELSDFLLTYVQQQLESHDPDMRDFAQAQRWTALAYTRPGEAARELALTLSKLKLEEKAEWVRIASLVETFTEPLADFQPLLFYSRGMQNFARGNLESASAEFSNLSDIDKYQVDVAGVKLPIPEQITNFIEEPKYIIKSPTNINYSQKSPTARILVVDDVQDNLILINSILEDEGYEIYLAADGKTALTQVEQSPPDLIILDVKMPEMDGYEVTRRIRNNHVLPYIPILLISAFVESNVVEGLDTGADDFIRKPIDIDELLARVRSLLRLKKMIGKRDQIEDGVESNLYNLQNSRFNIPPFIRTYEDAIKDIKVKVRLYDIAKELNADNRDIMAICKSLGIEVKSHSSTISNTDVQRIRAAFSNYLKASVQSFSTEPITKIETSKDELIFSNGLDCSVLREFLTIKRWQEADQETARLIISITGAQRQGWLGVEELKNFSCQNLRTIDQLWVKYSNGNFGFSVQKKIWESLGFADNVRDYYMWWSFGDLVEWRVKDRWLPYERIQFTSQAPKGHLPFFRAWIGMRKTGLVHSMHQVNRFHAFMYRCAFCNLTQ</sequence>
<protein>
    <recommendedName>
        <fullName evidence="7">Response regulatory domain-containing protein</fullName>
    </recommendedName>
</protein>
<dbReference type="SUPFAM" id="SSF140869">
    <property type="entry name" value="GUN4-like"/>
    <property type="match status" value="1"/>
</dbReference>
<dbReference type="PANTHER" id="PTHR48111:SF1">
    <property type="entry name" value="TWO-COMPONENT RESPONSE REGULATOR ORR33"/>
    <property type="match status" value="1"/>
</dbReference>
<evidence type="ECO:0000256" key="1">
    <source>
        <dbReference type="ARBA" id="ARBA00022553"/>
    </source>
</evidence>
<evidence type="ECO:0000256" key="3">
    <source>
        <dbReference type="ARBA" id="ARBA00023015"/>
    </source>
</evidence>
<dbReference type="Gene3D" id="3.40.50.2300">
    <property type="match status" value="1"/>
</dbReference>
<evidence type="ECO:0000313" key="9">
    <source>
        <dbReference type="Proteomes" id="UP000252107"/>
    </source>
</evidence>
<dbReference type="InterPro" id="IPR037215">
    <property type="entry name" value="GUN4-like_sf"/>
</dbReference>
<keyword evidence="4" id="KW-0238">DNA-binding</keyword>
<dbReference type="Proteomes" id="UP000252107">
    <property type="component" value="Unassembled WGS sequence"/>
</dbReference>
<name>A0A367S2E2_9NOSO</name>
<dbReference type="GO" id="GO:0006355">
    <property type="term" value="P:regulation of DNA-templated transcription"/>
    <property type="evidence" value="ECO:0007669"/>
    <property type="project" value="TreeGrafter"/>
</dbReference>
<reference evidence="8" key="1">
    <citation type="submission" date="2016-04" db="EMBL/GenBank/DDBJ databases">
        <authorList>
            <person name="Tabuchi Yagui T.R."/>
        </authorList>
    </citation>
    <scope>NUCLEOTIDE SEQUENCE [LARGE SCALE GENOMIC DNA]</scope>
    <source>
        <strain evidence="8">NIES-26</strain>
    </source>
</reference>
<keyword evidence="3" id="KW-0805">Transcription regulation</keyword>
<comment type="caution">
    <text evidence="8">The sequence shown here is derived from an EMBL/GenBank/DDBJ whole genome shotgun (WGS) entry which is preliminary data.</text>
</comment>
<dbReference type="InterPro" id="IPR008629">
    <property type="entry name" value="GUN4-like"/>
</dbReference>
<keyword evidence="1 6" id="KW-0597">Phosphoprotein</keyword>
<feature type="modified residue" description="4-aspartylphosphate" evidence="6">
    <location>
        <position position="307"/>
    </location>
</feature>
<dbReference type="GO" id="GO:0032993">
    <property type="term" value="C:protein-DNA complex"/>
    <property type="evidence" value="ECO:0007669"/>
    <property type="project" value="TreeGrafter"/>
</dbReference>
<dbReference type="Gene3D" id="1.10.10.1770">
    <property type="entry name" value="Gun4-like"/>
    <property type="match status" value="1"/>
</dbReference>
<dbReference type="InterPro" id="IPR006847">
    <property type="entry name" value="IF2_N"/>
</dbReference>
<dbReference type="Gene3D" id="1.25.40.620">
    <property type="match status" value="1"/>
</dbReference>
<feature type="domain" description="Response regulatory" evidence="7">
    <location>
        <begin position="258"/>
        <end position="373"/>
    </location>
</feature>